<keyword evidence="4 5" id="KW-0648">Protein biosynthesis</keyword>
<evidence type="ECO:0000259" key="6">
    <source>
        <dbReference type="Pfam" id="PF00889"/>
    </source>
</evidence>
<comment type="similarity">
    <text evidence="1 5">Belongs to the EF-Ts family.</text>
</comment>
<comment type="subcellular location">
    <subcellularLocation>
        <location evidence="5">Cytoplasm</location>
    </subcellularLocation>
</comment>
<dbReference type="InterPro" id="IPR001816">
    <property type="entry name" value="Transl_elong_EFTs/EF1B"/>
</dbReference>
<comment type="function">
    <text evidence="5">Associates with the EF-Tu.GDP complex and induces the exchange of GDP to GTP. It remains bound to the aminoacyl-tRNA.EF-Tu.GTP complex up to the GTP hydrolysis stage on the ribosome.</text>
</comment>
<protein>
    <recommendedName>
        <fullName evidence="2 5">Elongation factor Ts</fullName>
        <shortName evidence="5">EF-Ts</shortName>
    </recommendedName>
</protein>
<proteinExistence type="inferred from homology"/>
<accession>C3JBS0</accession>
<keyword evidence="5" id="KW-0963">Cytoplasm</keyword>
<evidence type="ECO:0000256" key="2">
    <source>
        <dbReference type="ARBA" id="ARBA00016956"/>
    </source>
</evidence>
<dbReference type="STRING" id="553175.POREN0001_1806"/>
<dbReference type="HAMAP" id="MF_00050">
    <property type="entry name" value="EF_Ts"/>
    <property type="match status" value="1"/>
</dbReference>
<dbReference type="Gene3D" id="3.30.479.20">
    <property type="entry name" value="Elongation factor Ts, dimerisation domain"/>
    <property type="match status" value="2"/>
</dbReference>
<dbReference type="CDD" id="cd14275">
    <property type="entry name" value="UBA_EF-Ts"/>
    <property type="match status" value="1"/>
</dbReference>
<dbReference type="Pfam" id="PF00889">
    <property type="entry name" value="EF_TS"/>
    <property type="match status" value="1"/>
</dbReference>
<keyword evidence="8" id="KW-1185">Reference proteome</keyword>
<evidence type="ECO:0000256" key="5">
    <source>
        <dbReference type="HAMAP-Rule" id="MF_00050"/>
    </source>
</evidence>
<dbReference type="Gene3D" id="1.10.286.20">
    <property type="match status" value="1"/>
</dbReference>
<sequence length="274" mass="30033">MAISIQDIAKLRKMSGAGLTDCKHALEETNGDFDKAMEIIRAKGKAVAAKRSDREAAEGCVLADHATGFAAIVSLQCETDFVAKNEGHIQLTKDILNVAMAKQPENKEALLALALADGRTVADHITDRTGTTGEKMELGAYEFVKAEHTISYIHPGNKLAVVAAFNEAVDQEMARMTAMQIASMNPVAVREEEVPQEVVERELKIAREKALEEGKKPELIDRIAQGALQKYYKENTLLRQAFISDGKMDVEAYLKTASKTLTVNAFRRVTLNAE</sequence>
<name>C3JBS0_POREA</name>
<feature type="domain" description="Translation elongation factor EFTs/EF1B dimerisation" evidence="6">
    <location>
        <begin position="70"/>
        <end position="271"/>
    </location>
</feature>
<dbReference type="PANTHER" id="PTHR11741:SF0">
    <property type="entry name" value="ELONGATION FACTOR TS, MITOCHONDRIAL"/>
    <property type="match status" value="1"/>
</dbReference>
<dbReference type="RefSeq" id="WP_004334090.1">
    <property type="nucleotide sequence ID" value="NZ_ACNN01000026.1"/>
</dbReference>
<dbReference type="GeneID" id="93366002"/>
<dbReference type="FunFam" id="1.10.8.10:FF:000001">
    <property type="entry name" value="Elongation factor Ts"/>
    <property type="match status" value="1"/>
</dbReference>
<dbReference type="InterPro" id="IPR009060">
    <property type="entry name" value="UBA-like_sf"/>
</dbReference>
<dbReference type="SUPFAM" id="SSF54713">
    <property type="entry name" value="Elongation factor Ts (EF-Ts), dimerisation domain"/>
    <property type="match status" value="1"/>
</dbReference>
<dbReference type="Gene3D" id="1.10.8.10">
    <property type="entry name" value="DNA helicase RuvA subunit, C-terminal domain"/>
    <property type="match status" value="1"/>
</dbReference>
<dbReference type="InterPro" id="IPR036402">
    <property type="entry name" value="EF-Ts_dimer_sf"/>
</dbReference>
<dbReference type="eggNOG" id="COG0264">
    <property type="taxonomic scope" value="Bacteria"/>
</dbReference>
<evidence type="ECO:0000313" key="8">
    <source>
        <dbReference type="Proteomes" id="UP000004295"/>
    </source>
</evidence>
<organism evidence="7 8">
    <name type="scientific">Porphyromonas endodontalis (strain ATCC 35406 / DSM 24491 / JCM 8526 / CCUG 16442 / BCRC 14492 / NCTC 13058 / HG 370)</name>
    <name type="common">Bacteroides endodontalis</name>
    <dbReference type="NCBI Taxonomy" id="553175"/>
    <lineage>
        <taxon>Bacteria</taxon>
        <taxon>Pseudomonadati</taxon>
        <taxon>Bacteroidota</taxon>
        <taxon>Bacteroidia</taxon>
        <taxon>Bacteroidales</taxon>
        <taxon>Porphyromonadaceae</taxon>
        <taxon>Porphyromonas</taxon>
    </lineage>
</organism>
<dbReference type="Proteomes" id="UP000004295">
    <property type="component" value="Unassembled WGS sequence"/>
</dbReference>
<dbReference type="GO" id="GO:0005737">
    <property type="term" value="C:cytoplasm"/>
    <property type="evidence" value="ECO:0007669"/>
    <property type="project" value="UniProtKB-SubCell"/>
</dbReference>
<dbReference type="AlphaFoldDB" id="C3JBS0"/>
<evidence type="ECO:0000256" key="4">
    <source>
        <dbReference type="ARBA" id="ARBA00022917"/>
    </source>
</evidence>
<reference evidence="7 8" key="1">
    <citation type="submission" date="2009-04" db="EMBL/GenBank/DDBJ databases">
        <authorList>
            <person name="Sebastian Y."/>
            <person name="Madupu R."/>
            <person name="Durkin A.S."/>
            <person name="Torralba M."/>
            <person name="Methe B."/>
            <person name="Sutton G.G."/>
            <person name="Strausberg R.L."/>
            <person name="Nelson K.E."/>
        </authorList>
    </citation>
    <scope>NUCLEOTIDE SEQUENCE [LARGE SCALE GENOMIC DNA]</scope>
    <source>
        <strain evidence="8">ATCC 35406 / BCRC 14492 / JCM 8526 / NCTC 13058 / HG 370</strain>
    </source>
</reference>
<dbReference type="PANTHER" id="PTHR11741">
    <property type="entry name" value="ELONGATION FACTOR TS"/>
    <property type="match status" value="1"/>
</dbReference>
<feature type="region of interest" description="Involved in Mg(2+) ion dislocation from EF-Tu" evidence="5">
    <location>
        <begin position="79"/>
        <end position="82"/>
    </location>
</feature>
<comment type="caution">
    <text evidence="7">The sequence shown here is derived from an EMBL/GenBank/DDBJ whole genome shotgun (WGS) entry which is preliminary data.</text>
</comment>
<evidence type="ECO:0000313" key="7">
    <source>
        <dbReference type="EMBL" id="EEN82338.1"/>
    </source>
</evidence>
<dbReference type="InterPro" id="IPR014039">
    <property type="entry name" value="Transl_elong_EFTs/EF1B_dimer"/>
</dbReference>
<evidence type="ECO:0000256" key="1">
    <source>
        <dbReference type="ARBA" id="ARBA00005532"/>
    </source>
</evidence>
<dbReference type="GO" id="GO:0003746">
    <property type="term" value="F:translation elongation factor activity"/>
    <property type="evidence" value="ECO:0007669"/>
    <property type="project" value="UniProtKB-UniRule"/>
</dbReference>
<dbReference type="EMBL" id="ACNN01000026">
    <property type="protein sequence ID" value="EEN82338.1"/>
    <property type="molecule type" value="Genomic_DNA"/>
</dbReference>
<dbReference type="NCBIfam" id="TIGR00116">
    <property type="entry name" value="tsf"/>
    <property type="match status" value="1"/>
</dbReference>
<dbReference type="SUPFAM" id="SSF46934">
    <property type="entry name" value="UBA-like"/>
    <property type="match status" value="1"/>
</dbReference>
<evidence type="ECO:0000256" key="3">
    <source>
        <dbReference type="ARBA" id="ARBA00022768"/>
    </source>
</evidence>
<gene>
    <name evidence="5 7" type="primary">tsf</name>
    <name evidence="7" type="ORF">POREN0001_1806</name>
</gene>
<keyword evidence="3 5" id="KW-0251">Elongation factor</keyword>